<dbReference type="Proteomes" id="UP000321857">
    <property type="component" value="Chromosome"/>
</dbReference>
<accession>A0A516IQR5</accession>
<dbReference type="Pfam" id="PF13462">
    <property type="entry name" value="Thioredoxin_4"/>
    <property type="match status" value="1"/>
</dbReference>
<reference evidence="3 4" key="1">
    <citation type="submission" date="2019-07" db="EMBL/GenBank/DDBJ databases">
        <title>Sphingomonas AE3 Genome sequencing and assembly.</title>
        <authorList>
            <person name="Kim H."/>
        </authorList>
    </citation>
    <scope>NUCLEOTIDE SEQUENCE [LARGE SCALE GENOMIC DNA]</scope>
    <source>
        <strain evidence="3 4">AE3</strain>
    </source>
</reference>
<dbReference type="Gene3D" id="3.40.30.10">
    <property type="entry name" value="Glutaredoxin"/>
    <property type="match status" value="1"/>
</dbReference>
<evidence type="ECO:0000313" key="4">
    <source>
        <dbReference type="Proteomes" id="UP000321857"/>
    </source>
</evidence>
<evidence type="ECO:0000259" key="2">
    <source>
        <dbReference type="Pfam" id="PF13462"/>
    </source>
</evidence>
<sequence>MNPMKLSTLIVASTALLATACGGTEGNTAGGTGPEVTAEPVVAPNNGDWSTIIRKTSDGGFIMGNPDAKVKLVEFASMTCPHCATFEEEGAKPLVDNYVKKGLVSWELRNFVRDPFDMTATLLARCGGEANYFGMTRSLFAEQRNWMGELQKASEAQLGALQSMPPAQQFSTIADLANLKQFAAMRGVPRAKADQCLSNEAEINTLVQMNSDAASNHNIPGTPSFLINGKLVESTAAWAQLEPKIKEALAD</sequence>
<dbReference type="InterPro" id="IPR036249">
    <property type="entry name" value="Thioredoxin-like_sf"/>
</dbReference>
<protein>
    <submittedName>
        <fullName evidence="3">Protein-disulfide isomerase</fullName>
    </submittedName>
</protein>
<keyword evidence="4" id="KW-1185">Reference proteome</keyword>
<name>A0A516IQR5_9SPHN</name>
<feature type="chain" id="PRO_5021917402" evidence="1">
    <location>
        <begin position="21"/>
        <end position="251"/>
    </location>
</feature>
<evidence type="ECO:0000313" key="3">
    <source>
        <dbReference type="EMBL" id="QDP19260.1"/>
    </source>
</evidence>
<organism evidence="3 4">
    <name type="scientific">Sphingomonas xanthus</name>
    <dbReference type="NCBI Taxonomy" id="2594473"/>
    <lineage>
        <taxon>Bacteria</taxon>
        <taxon>Pseudomonadati</taxon>
        <taxon>Pseudomonadota</taxon>
        <taxon>Alphaproteobacteria</taxon>
        <taxon>Sphingomonadales</taxon>
        <taxon>Sphingomonadaceae</taxon>
        <taxon>Sphingomonas</taxon>
    </lineage>
</organism>
<proteinExistence type="predicted"/>
<dbReference type="AlphaFoldDB" id="A0A516IQR5"/>
<evidence type="ECO:0000256" key="1">
    <source>
        <dbReference type="SAM" id="SignalP"/>
    </source>
</evidence>
<dbReference type="OrthoDB" id="8478320at2"/>
<feature type="domain" description="Thioredoxin-like fold" evidence="2">
    <location>
        <begin position="58"/>
        <end position="246"/>
    </location>
</feature>
<dbReference type="PROSITE" id="PS51257">
    <property type="entry name" value="PROKAR_LIPOPROTEIN"/>
    <property type="match status" value="1"/>
</dbReference>
<dbReference type="SUPFAM" id="SSF52833">
    <property type="entry name" value="Thioredoxin-like"/>
    <property type="match status" value="1"/>
</dbReference>
<gene>
    <name evidence="3" type="ORF">FMM02_04345</name>
</gene>
<dbReference type="Gene3D" id="1.10.40.110">
    <property type="match status" value="1"/>
</dbReference>
<dbReference type="InterPro" id="IPR012336">
    <property type="entry name" value="Thioredoxin-like_fold"/>
</dbReference>
<keyword evidence="3" id="KW-0413">Isomerase</keyword>
<dbReference type="KEGG" id="sxa:FMM02_04345"/>
<dbReference type="GO" id="GO:0016853">
    <property type="term" value="F:isomerase activity"/>
    <property type="evidence" value="ECO:0007669"/>
    <property type="project" value="UniProtKB-KW"/>
</dbReference>
<dbReference type="EMBL" id="CP041659">
    <property type="protein sequence ID" value="QDP19260.1"/>
    <property type="molecule type" value="Genomic_DNA"/>
</dbReference>
<feature type="signal peptide" evidence="1">
    <location>
        <begin position="1"/>
        <end position="20"/>
    </location>
</feature>
<keyword evidence="1" id="KW-0732">Signal</keyword>